<keyword evidence="14" id="KW-1185">Reference proteome</keyword>
<dbReference type="InterPro" id="IPR023754">
    <property type="entry name" value="HemeA_Synthase_type2"/>
</dbReference>
<evidence type="ECO:0000256" key="8">
    <source>
        <dbReference type="ARBA" id="ARBA00023133"/>
    </source>
</evidence>
<keyword evidence="8 12" id="KW-0350">Heme biosynthesis</keyword>
<keyword evidence="5 12" id="KW-1133">Transmembrane helix</keyword>
<comment type="catalytic activity">
    <reaction evidence="11">
        <text>Fe(II)-heme o + 2 A + H2O = Fe(II)-heme a + 2 AH2</text>
        <dbReference type="Rhea" id="RHEA:63388"/>
        <dbReference type="ChEBI" id="CHEBI:13193"/>
        <dbReference type="ChEBI" id="CHEBI:15377"/>
        <dbReference type="ChEBI" id="CHEBI:17499"/>
        <dbReference type="ChEBI" id="CHEBI:60530"/>
        <dbReference type="ChEBI" id="CHEBI:61715"/>
        <dbReference type="EC" id="1.17.99.9"/>
    </reaction>
    <physiologicalReaction direction="left-to-right" evidence="11">
        <dbReference type="Rhea" id="RHEA:63389"/>
    </physiologicalReaction>
</comment>
<comment type="caution">
    <text evidence="13">The sequence shown here is derived from an EMBL/GenBank/DDBJ whole genome shotgun (WGS) entry which is preliminary data.</text>
</comment>
<feature type="binding site" description="axial binding residue" evidence="12">
    <location>
        <position position="341"/>
    </location>
    <ligand>
        <name>heme</name>
        <dbReference type="ChEBI" id="CHEBI:30413"/>
    </ligand>
    <ligandPart>
        <name>Fe</name>
        <dbReference type="ChEBI" id="CHEBI:18248"/>
    </ligandPart>
</feature>
<proteinExistence type="inferred from homology"/>
<comment type="cofactor">
    <cofactor evidence="1 12">
        <name>heme b</name>
        <dbReference type="ChEBI" id="CHEBI:60344"/>
    </cofactor>
</comment>
<dbReference type="Pfam" id="PF02628">
    <property type="entry name" value="COX15-CtaA"/>
    <property type="match status" value="1"/>
</dbReference>
<keyword evidence="6 12" id="KW-0560">Oxidoreductase</keyword>
<comment type="similarity">
    <text evidence="12">Belongs to the COX15/CtaA family. Type 2 subfamily.</text>
</comment>
<dbReference type="HAMAP" id="MF_01665">
    <property type="entry name" value="HemeA_synth_type2"/>
    <property type="match status" value="1"/>
</dbReference>
<dbReference type="EC" id="1.17.99.9" evidence="12"/>
<feature type="binding site" description="axial binding residue" evidence="12">
    <location>
        <position position="280"/>
    </location>
    <ligand>
        <name>heme</name>
        <dbReference type="ChEBI" id="CHEBI:30413"/>
    </ligand>
    <ligandPart>
        <name>Fe</name>
        <dbReference type="ChEBI" id="CHEBI:18248"/>
    </ligandPart>
</feature>
<sequence>MMSVTATDHDFDRAEAALRPDAATRRLQPVRIWLYVIAALVFGMVVVGGATRLTGSGLSITEWKPVTGAVPPLTEQAWAVEFDKYRQIPQYQLVNKGMTLGEFKEIYWWEWSHRQLGRAIGLVFGLGFIGFFATGLLRGRLAIKVAALGLLGGLQGAIGWIMVASGLKPGMTAVAPLKLMLHLTTASVIFAGLVAVAAGLKRRENEPSTPIVRGLATATLLLVLLQIALGALVAGSKAGLTYNTWPLMDGNFIPPASGLFIQTPWFENLVDNPLTVQFHHRMTAYALLGLTLWQVWATRRVQPGTPAARRASAIAGLSVAQAALGIVTLLAMVPLSLGLAHQAFAMLVLGMAAVHWRLTRA</sequence>
<evidence type="ECO:0000256" key="2">
    <source>
        <dbReference type="ARBA" id="ARBA00004141"/>
    </source>
</evidence>
<dbReference type="InterPro" id="IPR003780">
    <property type="entry name" value="COX15/CtaA_fam"/>
</dbReference>
<keyword evidence="12" id="KW-1003">Cell membrane</keyword>
<keyword evidence="9 12" id="KW-0472">Membrane</keyword>
<evidence type="ECO:0000256" key="4">
    <source>
        <dbReference type="ARBA" id="ARBA00022723"/>
    </source>
</evidence>
<evidence type="ECO:0000256" key="5">
    <source>
        <dbReference type="ARBA" id="ARBA00022989"/>
    </source>
</evidence>
<feature type="transmembrane region" description="Helical" evidence="12">
    <location>
        <begin position="311"/>
        <end position="333"/>
    </location>
</feature>
<organism evidence="13 14">
    <name type="scientific">Alsobacter metallidurans</name>
    <dbReference type="NCBI Taxonomy" id="340221"/>
    <lineage>
        <taxon>Bacteria</taxon>
        <taxon>Pseudomonadati</taxon>
        <taxon>Pseudomonadota</taxon>
        <taxon>Alphaproteobacteria</taxon>
        <taxon>Hyphomicrobiales</taxon>
        <taxon>Alsobacteraceae</taxon>
        <taxon>Alsobacter</taxon>
    </lineage>
</organism>
<comment type="subunit">
    <text evidence="12">Interacts with CtaB.</text>
</comment>
<dbReference type="Proteomes" id="UP000603912">
    <property type="component" value="Unassembled WGS sequence"/>
</dbReference>
<feature type="transmembrane region" description="Helical" evidence="12">
    <location>
        <begin position="282"/>
        <end position="299"/>
    </location>
</feature>
<reference evidence="13" key="2">
    <citation type="submission" date="2020-09" db="EMBL/GenBank/DDBJ databases">
        <authorList>
            <person name="Sun Q."/>
            <person name="Zhou Y."/>
        </authorList>
    </citation>
    <scope>NUCLEOTIDE SEQUENCE</scope>
    <source>
        <strain evidence="13">CGMCC 1.12214</strain>
    </source>
</reference>
<keyword evidence="7 12" id="KW-0408">Iron</keyword>
<feature type="transmembrane region" description="Helical" evidence="12">
    <location>
        <begin position="179"/>
        <end position="200"/>
    </location>
</feature>
<keyword evidence="4 12" id="KW-0479">Metal-binding</keyword>
<feature type="transmembrane region" description="Helical" evidence="12">
    <location>
        <begin position="32"/>
        <end position="51"/>
    </location>
</feature>
<evidence type="ECO:0000256" key="9">
    <source>
        <dbReference type="ARBA" id="ARBA00023136"/>
    </source>
</evidence>
<dbReference type="PANTHER" id="PTHR23289">
    <property type="entry name" value="CYTOCHROME C OXIDASE ASSEMBLY PROTEIN COX15"/>
    <property type="match status" value="1"/>
</dbReference>
<dbReference type="EMBL" id="BMES01000002">
    <property type="protein sequence ID" value="GGH21403.1"/>
    <property type="molecule type" value="Genomic_DNA"/>
</dbReference>
<evidence type="ECO:0000313" key="14">
    <source>
        <dbReference type="Proteomes" id="UP000603912"/>
    </source>
</evidence>
<feature type="transmembrane region" description="Helical" evidence="12">
    <location>
        <begin position="119"/>
        <end position="138"/>
    </location>
</feature>
<comment type="pathway">
    <text evidence="10 12">Porphyrin-containing compound metabolism; heme A biosynthesis; heme A from heme O: step 1/1.</text>
</comment>
<evidence type="ECO:0000256" key="12">
    <source>
        <dbReference type="HAMAP-Rule" id="MF_01665"/>
    </source>
</evidence>
<evidence type="ECO:0000256" key="7">
    <source>
        <dbReference type="ARBA" id="ARBA00023004"/>
    </source>
</evidence>
<comment type="function">
    <text evidence="12">Catalyzes the conversion of heme O to heme A by two successive hydroxylations of the methyl group at C8. The first hydroxylation forms heme I, the second hydroxylation results in an unstable dihydroxymethyl group, which spontaneously dehydrates, resulting in the formyl group of heme A.</text>
</comment>
<gene>
    <name evidence="12 13" type="primary">ctaA</name>
    <name evidence="13" type="ORF">GCM10007036_25650</name>
</gene>
<reference evidence="13" key="1">
    <citation type="journal article" date="2014" name="Int. J. Syst. Evol. Microbiol.">
        <title>Complete genome sequence of Corynebacterium casei LMG S-19264T (=DSM 44701T), isolated from a smear-ripened cheese.</title>
        <authorList>
            <consortium name="US DOE Joint Genome Institute (JGI-PGF)"/>
            <person name="Walter F."/>
            <person name="Albersmeier A."/>
            <person name="Kalinowski J."/>
            <person name="Ruckert C."/>
        </authorList>
    </citation>
    <scope>NUCLEOTIDE SEQUENCE</scope>
    <source>
        <strain evidence="13">CGMCC 1.12214</strain>
    </source>
</reference>
<evidence type="ECO:0000256" key="10">
    <source>
        <dbReference type="ARBA" id="ARBA00044501"/>
    </source>
</evidence>
<dbReference type="PANTHER" id="PTHR23289:SF2">
    <property type="entry name" value="CYTOCHROME C OXIDASE ASSEMBLY PROTEIN COX15 HOMOLOG"/>
    <property type="match status" value="1"/>
</dbReference>
<dbReference type="GO" id="GO:0046872">
    <property type="term" value="F:metal ion binding"/>
    <property type="evidence" value="ECO:0007669"/>
    <property type="project" value="UniProtKB-KW"/>
</dbReference>
<dbReference type="GO" id="GO:0006784">
    <property type="term" value="P:heme A biosynthetic process"/>
    <property type="evidence" value="ECO:0007669"/>
    <property type="project" value="UniProtKB-UniRule"/>
</dbReference>
<dbReference type="GO" id="GO:0120547">
    <property type="term" value="F:heme A synthase activity"/>
    <property type="evidence" value="ECO:0007669"/>
    <property type="project" value="UniProtKB-EC"/>
</dbReference>
<feature type="transmembrane region" description="Helical" evidence="12">
    <location>
        <begin position="339"/>
        <end position="358"/>
    </location>
</feature>
<evidence type="ECO:0000256" key="11">
    <source>
        <dbReference type="ARBA" id="ARBA00048044"/>
    </source>
</evidence>
<evidence type="ECO:0000256" key="3">
    <source>
        <dbReference type="ARBA" id="ARBA00022692"/>
    </source>
</evidence>
<evidence type="ECO:0000256" key="1">
    <source>
        <dbReference type="ARBA" id="ARBA00001970"/>
    </source>
</evidence>
<evidence type="ECO:0000313" key="13">
    <source>
        <dbReference type="EMBL" id="GGH21403.1"/>
    </source>
</evidence>
<feature type="transmembrane region" description="Helical" evidence="12">
    <location>
        <begin position="212"/>
        <end position="234"/>
    </location>
</feature>
<keyword evidence="3 12" id="KW-0812">Transmembrane</keyword>
<accession>A0A917I854</accession>
<protein>
    <recommendedName>
        <fullName evidence="12">Heme A synthase</fullName>
        <shortName evidence="12">HAS</shortName>
        <ecNumber evidence="12">1.17.99.9</ecNumber>
    </recommendedName>
    <alternativeName>
        <fullName evidence="12">Cytochrome aa3-controlling protein</fullName>
    </alternativeName>
</protein>
<feature type="transmembrane region" description="Helical" evidence="12">
    <location>
        <begin position="145"/>
        <end position="167"/>
    </location>
</feature>
<name>A0A917I854_9HYPH</name>
<evidence type="ECO:0000256" key="6">
    <source>
        <dbReference type="ARBA" id="ARBA00023002"/>
    </source>
</evidence>
<dbReference type="AlphaFoldDB" id="A0A917I854"/>
<dbReference type="GO" id="GO:0005886">
    <property type="term" value="C:plasma membrane"/>
    <property type="evidence" value="ECO:0007669"/>
    <property type="project" value="UniProtKB-SubCell"/>
</dbReference>
<comment type="subcellular location">
    <subcellularLocation>
        <location evidence="12">Cell membrane</location>
        <topology evidence="12">Multi-pass membrane protein</topology>
    </subcellularLocation>
    <subcellularLocation>
        <location evidence="2">Membrane</location>
        <topology evidence="2">Multi-pass membrane protein</topology>
    </subcellularLocation>
</comment>